<feature type="compositionally biased region" description="Basic and acidic residues" evidence="1">
    <location>
        <begin position="137"/>
        <end position="149"/>
    </location>
</feature>
<dbReference type="EMBL" id="CATQJA010002633">
    <property type="protein sequence ID" value="CAJ0574831.1"/>
    <property type="molecule type" value="Genomic_DNA"/>
</dbReference>
<evidence type="ECO:0000256" key="1">
    <source>
        <dbReference type="SAM" id="MobiDB-lite"/>
    </source>
</evidence>
<protein>
    <submittedName>
        <fullName evidence="2">Uncharacterized protein</fullName>
    </submittedName>
</protein>
<dbReference type="Proteomes" id="UP001177023">
    <property type="component" value="Unassembled WGS sequence"/>
</dbReference>
<organism evidence="2 3">
    <name type="scientific">Mesorhabditis spiculigera</name>
    <dbReference type="NCBI Taxonomy" id="96644"/>
    <lineage>
        <taxon>Eukaryota</taxon>
        <taxon>Metazoa</taxon>
        <taxon>Ecdysozoa</taxon>
        <taxon>Nematoda</taxon>
        <taxon>Chromadorea</taxon>
        <taxon>Rhabditida</taxon>
        <taxon>Rhabditina</taxon>
        <taxon>Rhabditomorpha</taxon>
        <taxon>Rhabditoidea</taxon>
        <taxon>Rhabditidae</taxon>
        <taxon>Mesorhabditinae</taxon>
        <taxon>Mesorhabditis</taxon>
    </lineage>
</organism>
<gene>
    <name evidence="2" type="ORF">MSPICULIGERA_LOCUS13158</name>
</gene>
<feature type="region of interest" description="Disordered" evidence="1">
    <location>
        <begin position="28"/>
        <end position="198"/>
    </location>
</feature>
<feature type="region of interest" description="Disordered" evidence="1">
    <location>
        <begin position="227"/>
        <end position="330"/>
    </location>
</feature>
<feature type="compositionally biased region" description="Polar residues" evidence="1">
    <location>
        <begin position="159"/>
        <end position="169"/>
    </location>
</feature>
<feature type="non-terminal residue" evidence="2">
    <location>
        <position position="338"/>
    </location>
</feature>
<keyword evidence="3" id="KW-1185">Reference proteome</keyword>
<feature type="compositionally biased region" description="Gly residues" evidence="1">
    <location>
        <begin position="283"/>
        <end position="292"/>
    </location>
</feature>
<dbReference type="AlphaFoldDB" id="A0AA36G1I8"/>
<accession>A0AA36G1I8</accession>
<name>A0AA36G1I8_9BILA</name>
<sequence length="338" mass="36799">MNRERGRLRVVVVAAIVTVSEYGPPAHVPIYINPYPQVPEDSSSKEDRGPAPPVDGYQNLILGDREPAQQQRDQPPARGPAPPKNAHPQQSRLDEIARQVQKLLQDDQGNVDLNKVPKPVNKPGSKAPGFSPKRRNTMREAENIVKRSGYEAVPKTRTNDGLTIHSSGYNFDGEDLPPTETGSPSYPADEPDHGYGGEETTVAETTIAPVTLPAHIRTIVANFAKQMEKQAKKTRAEASGQATTPKEFSFDGSADRTTPATPSDGYDTVTQGYEEPTEEKPRNGGGAQGAYGGYSASHGAPSPTSIQDKASGEQEEEEYPKRRGARFVPFHQVRHLFI</sequence>
<comment type="caution">
    <text evidence="2">The sequence shown here is derived from an EMBL/GenBank/DDBJ whole genome shotgun (WGS) entry which is preliminary data.</text>
</comment>
<reference evidence="2" key="1">
    <citation type="submission" date="2023-06" db="EMBL/GenBank/DDBJ databases">
        <authorList>
            <person name="Delattre M."/>
        </authorList>
    </citation>
    <scope>NUCLEOTIDE SEQUENCE</scope>
    <source>
        <strain evidence="2">AF72</strain>
    </source>
</reference>
<feature type="compositionally biased region" description="Basic and acidic residues" evidence="1">
    <location>
        <begin position="227"/>
        <end position="236"/>
    </location>
</feature>
<proteinExistence type="predicted"/>
<evidence type="ECO:0000313" key="2">
    <source>
        <dbReference type="EMBL" id="CAJ0574831.1"/>
    </source>
</evidence>
<evidence type="ECO:0000313" key="3">
    <source>
        <dbReference type="Proteomes" id="UP001177023"/>
    </source>
</evidence>